<dbReference type="SUPFAM" id="SSF51735">
    <property type="entry name" value="NAD(P)-binding Rossmann-fold domains"/>
    <property type="match status" value="1"/>
</dbReference>
<dbReference type="Gene3D" id="3.40.50.720">
    <property type="entry name" value="NAD(P)-binding Rossmann-like Domain"/>
    <property type="match status" value="1"/>
</dbReference>
<dbReference type="InterPro" id="IPR036291">
    <property type="entry name" value="NAD(P)-bd_dom_sf"/>
</dbReference>
<dbReference type="AlphaFoldDB" id="A0AAE3GHX2"/>
<dbReference type="PANTHER" id="PTHR43162:SF1">
    <property type="entry name" value="PRESTALK A DIFFERENTIATION PROTEIN A"/>
    <property type="match status" value="1"/>
</dbReference>
<feature type="domain" description="NAD(P)-binding" evidence="1">
    <location>
        <begin position="6"/>
        <end position="170"/>
    </location>
</feature>
<dbReference type="InterPro" id="IPR051604">
    <property type="entry name" value="Ergot_Alk_Oxidoreductase"/>
</dbReference>
<evidence type="ECO:0000259" key="1">
    <source>
        <dbReference type="Pfam" id="PF13460"/>
    </source>
</evidence>
<name>A0AAE3GHX2_9PSEU</name>
<proteinExistence type="predicted"/>
<dbReference type="PANTHER" id="PTHR43162">
    <property type="match status" value="1"/>
</dbReference>
<evidence type="ECO:0000313" key="3">
    <source>
        <dbReference type="Proteomes" id="UP001206128"/>
    </source>
</evidence>
<dbReference type="Proteomes" id="UP001206128">
    <property type="component" value="Unassembled WGS sequence"/>
</dbReference>
<gene>
    <name evidence="2" type="ORF">LX83_003321</name>
</gene>
<dbReference type="Pfam" id="PF13460">
    <property type="entry name" value="NAD_binding_10"/>
    <property type="match status" value="1"/>
</dbReference>
<keyword evidence="3" id="KW-1185">Reference proteome</keyword>
<dbReference type="EMBL" id="JAMTCK010000007">
    <property type="protein sequence ID" value="MCP2166453.1"/>
    <property type="molecule type" value="Genomic_DNA"/>
</dbReference>
<organism evidence="2 3">
    <name type="scientific">Goodfellowiella coeruleoviolacea</name>
    <dbReference type="NCBI Taxonomy" id="334858"/>
    <lineage>
        <taxon>Bacteria</taxon>
        <taxon>Bacillati</taxon>
        <taxon>Actinomycetota</taxon>
        <taxon>Actinomycetes</taxon>
        <taxon>Pseudonocardiales</taxon>
        <taxon>Pseudonocardiaceae</taxon>
        <taxon>Goodfellowiella</taxon>
    </lineage>
</organism>
<sequence>MILVTGATGTVGRHVVQGLLDAGHAVRATTRDPASAGLPAGVDVVRAEPDTYPLAGVSAVFLNPAALPHGPATLLTRAAAHGVRRVVLLSSSSVLCEENPIGAHHLALEQQVRSTGLQWTLLRAGVFAANALEWADQIRAEGVVRAAYGQASHAPIDERDIAAVAVRALCDDSDALVNAAPLLTGPEPLTQADQARLIGDVLGRPVRFEELPPEVARQHMLDAGVPPLVADGLLDYHANAVNHPAEISPAVATITGRPPHTFTDWVSTHRAAFE</sequence>
<reference evidence="2" key="1">
    <citation type="submission" date="2022-06" db="EMBL/GenBank/DDBJ databases">
        <title>Genomic Encyclopedia of Archaeal and Bacterial Type Strains, Phase II (KMG-II): from individual species to whole genera.</title>
        <authorList>
            <person name="Goeker M."/>
        </authorList>
    </citation>
    <scope>NUCLEOTIDE SEQUENCE</scope>
    <source>
        <strain evidence="2">DSM 43935</strain>
    </source>
</reference>
<comment type="caution">
    <text evidence="2">The sequence shown here is derived from an EMBL/GenBank/DDBJ whole genome shotgun (WGS) entry which is preliminary data.</text>
</comment>
<accession>A0AAE3GHX2</accession>
<protein>
    <submittedName>
        <fullName evidence="2">Uncharacterized conserved protein YbjT, contains NAD(P)-binding and DUF2867 domains</fullName>
    </submittedName>
</protein>
<dbReference type="InterPro" id="IPR016040">
    <property type="entry name" value="NAD(P)-bd_dom"/>
</dbReference>
<evidence type="ECO:0000313" key="2">
    <source>
        <dbReference type="EMBL" id="MCP2166453.1"/>
    </source>
</evidence>
<dbReference type="RefSeq" id="WP_253772340.1">
    <property type="nucleotide sequence ID" value="NZ_JAMTCK010000007.1"/>
</dbReference>